<sequence length="115" mass="12257">MRITLAIGVLGTLVLAGCGGSRTDVSTRGPYVASATGPISRACLVGGRDRANPVLCGCIQAVADVRLSGREQRRGARFFSDPHSAQETRQSDRPRDEAFWDEWTGFADAAARTCS</sequence>
<keyword evidence="3" id="KW-1185">Reference proteome</keyword>
<evidence type="ECO:0000256" key="1">
    <source>
        <dbReference type="SAM" id="MobiDB-lite"/>
    </source>
</evidence>
<evidence type="ECO:0000313" key="2">
    <source>
        <dbReference type="EMBL" id="PRY93721.1"/>
    </source>
</evidence>
<evidence type="ECO:0000313" key="3">
    <source>
        <dbReference type="Proteomes" id="UP000238801"/>
    </source>
</evidence>
<proteinExistence type="predicted"/>
<organism evidence="2 3">
    <name type="scientific">Hasllibacter halocynthiae</name>
    <dbReference type="NCBI Taxonomy" id="595589"/>
    <lineage>
        <taxon>Bacteria</taxon>
        <taxon>Pseudomonadati</taxon>
        <taxon>Pseudomonadota</taxon>
        <taxon>Alphaproteobacteria</taxon>
        <taxon>Rhodobacterales</taxon>
        <taxon>Roseobacteraceae</taxon>
        <taxon>Hasllibacter</taxon>
    </lineage>
</organism>
<feature type="compositionally biased region" description="Basic and acidic residues" evidence="1">
    <location>
        <begin position="84"/>
        <end position="97"/>
    </location>
</feature>
<dbReference type="AlphaFoldDB" id="A0A2T0X455"/>
<dbReference type="Proteomes" id="UP000238801">
    <property type="component" value="Unassembled WGS sequence"/>
</dbReference>
<comment type="caution">
    <text evidence="2">The sequence shown here is derived from an EMBL/GenBank/DDBJ whole genome shotgun (WGS) entry which is preliminary data.</text>
</comment>
<dbReference type="PROSITE" id="PS51257">
    <property type="entry name" value="PROKAR_LIPOPROTEIN"/>
    <property type="match status" value="1"/>
</dbReference>
<reference evidence="2 3" key="1">
    <citation type="submission" date="2018-03" db="EMBL/GenBank/DDBJ databases">
        <title>Genomic Encyclopedia of Archaeal and Bacterial Type Strains, Phase II (KMG-II): from individual species to whole genera.</title>
        <authorList>
            <person name="Goeker M."/>
        </authorList>
    </citation>
    <scope>NUCLEOTIDE SEQUENCE [LARGE SCALE GENOMIC DNA]</scope>
    <source>
        <strain evidence="2 3">DSM 29318</strain>
    </source>
</reference>
<evidence type="ECO:0008006" key="4">
    <source>
        <dbReference type="Google" id="ProtNLM"/>
    </source>
</evidence>
<dbReference type="OrthoDB" id="7659053at2"/>
<dbReference type="EMBL" id="PVTT01000002">
    <property type="protein sequence ID" value="PRY93721.1"/>
    <property type="molecule type" value="Genomic_DNA"/>
</dbReference>
<dbReference type="RefSeq" id="WP_106161280.1">
    <property type="nucleotide sequence ID" value="NZ_PVTT01000002.1"/>
</dbReference>
<name>A0A2T0X455_9RHOB</name>
<protein>
    <recommendedName>
        <fullName evidence="4">Arginine transporter</fullName>
    </recommendedName>
</protein>
<accession>A0A2T0X455</accession>
<feature type="region of interest" description="Disordered" evidence="1">
    <location>
        <begin position="76"/>
        <end position="97"/>
    </location>
</feature>
<gene>
    <name evidence="2" type="ORF">BCF33_2605</name>
</gene>